<dbReference type="Proteomes" id="UP000219788">
    <property type="component" value="Unassembled WGS sequence"/>
</dbReference>
<feature type="transmembrane region" description="Helical" evidence="1">
    <location>
        <begin position="20"/>
        <end position="40"/>
    </location>
</feature>
<reference evidence="3" key="1">
    <citation type="submission" date="2017-09" db="EMBL/GenBank/DDBJ databases">
        <title>FDA dAtabase for Regulatory Grade micrObial Sequences (FDA-ARGOS): Supporting development and validation of Infectious Disease Dx tests.</title>
        <authorList>
            <person name="Goldberg B."/>
            <person name="Campos J."/>
            <person name="Tallon L."/>
            <person name="Sadzewicz L."/>
            <person name="Ott S."/>
            <person name="Zhao X."/>
            <person name="Nagaraj S."/>
            <person name="Vavikolanu K."/>
            <person name="Aluvathingal J."/>
            <person name="Nadendla S."/>
            <person name="Geyer C."/>
            <person name="Sichtig H."/>
        </authorList>
    </citation>
    <scope>NUCLEOTIDE SEQUENCE [LARGE SCALE GENOMIC DNA]</scope>
    <source>
        <strain evidence="3">FDAARGOS_370</strain>
    </source>
</reference>
<gene>
    <name evidence="2" type="ORF">CRM76_19225</name>
</gene>
<dbReference type="RefSeq" id="WP_098143469.1">
    <property type="nucleotide sequence ID" value="NZ_PDDV01000013.1"/>
</dbReference>
<evidence type="ECO:0000313" key="3">
    <source>
        <dbReference type="Proteomes" id="UP000219788"/>
    </source>
</evidence>
<dbReference type="EMBL" id="PDDV01000013">
    <property type="protein sequence ID" value="PEH73903.1"/>
    <property type="molecule type" value="Genomic_DNA"/>
</dbReference>
<proteinExistence type="predicted"/>
<keyword evidence="1" id="KW-1133">Transmembrane helix</keyword>
<keyword evidence="1" id="KW-0812">Transmembrane</keyword>
<sequence length="396" mass="45148">MPVELKKIPEKMPIPEPPSVFRWIVIVALITVLGAMLVLFLWPKEMPTDSAWFWFCILVIPFSVGLTSYAFRLRVYENERDRLNYWNQLHQEQHDIQVKKGQRPAGLLGKAFVTPVASNKLASALINYGCQLQSFYFAGLQQALTTARLEPFHLNFSKETYRKRLTCYLTRVLYMLEPDLSALPADKLSVRVRHDGVLDNAQIRCIWQDIFPSSYVIDEFVTETEGDGMMWLDTWLDQNAASLMLSVEINLFVVPRNYQSESVSALLLGSPAWLAQNDIKPEVVIHRPVIATEDSQTLEDMLCWGRLTADEVHTLWQWQVNKEALIRLIQQSEKLGYLPGRNESYMAGDLFGHPGVAAGNIALICASEHAVASDKPQWVMMTDQTTHQAIVRQSEH</sequence>
<dbReference type="OrthoDB" id="8964452at2"/>
<evidence type="ECO:0000256" key="1">
    <source>
        <dbReference type="SAM" id="Phobius"/>
    </source>
</evidence>
<feature type="transmembrane region" description="Helical" evidence="1">
    <location>
        <begin position="52"/>
        <end position="71"/>
    </location>
</feature>
<organism evidence="2 3">
    <name type="scientific">Edwardsiella tarda</name>
    <dbReference type="NCBI Taxonomy" id="636"/>
    <lineage>
        <taxon>Bacteria</taxon>
        <taxon>Pseudomonadati</taxon>
        <taxon>Pseudomonadota</taxon>
        <taxon>Gammaproteobacteria</taxon>
        <taxon>Enterobacterales</taxon>
        <taxon>Hafniaceae</taxon>
        <taxon>Edwardsiella</taxon>
    </lineage>
</organism>
<accession>A0A2A7U6N3</accession>
<protein>
    <submittedName>
        <fullName evidence="2">Uncharacterized protein</fullName>
    </submittedName>
</protein>
<evidence type="ECO:0000313" key="2">
    <source>
        <dbReference type="EMBL" id="PEH73903.1"/>
    </source>
</evidence>
<dbReference type="AlphaFoldDB" id="A0A2A7U6N3"/>
<keyword evidence="1" id="KW-0472">Membrane</keyword>
<comment type="caution">
    <text evidence="2">The sequence shown here is derived from an EMBL/GenBank/DDBJ whole genome shotgun (WGS) entry which is preliminary data.</text>
</comment>
<name>A0A2A7U6N3_EDWTA</name>